<dbReference type="AlphaFoldDB" id="A0A3M7P7M0"/>
<dbReference type="EMBL" id="REGN01012841">
    <property type="protein sequence ID" value="RMZ94737.1"/>
    <property type="molecule type" value="Genomic_DNA"/>
</dbReference>
<reference evidence="1 2" key="1">
    <citation type="journal article" date="2018" name="Sci. Rep.">
        <title>Genomic signatures of local adaptation to the degree of environmental predictability in rotifers.</title>
        <authorList>
            <person name="Franch-Gras L."/>
            <person name="Hahn C."/>
            <person name="Garcia-Roger E.M."/>
            <person name="Carmona M.J."/>
            <person name="Serra M."/>
            <person name="Gomez A."/>
        </authorList>
    </citation>
    <scope>NUCLEOTIDE SEQUENCE [LARGE SCALE GENOMIC DNA]</scope>
    <source>
        <strain evidence="1">HYR1</strain>
    </source>
</reference>
<comment type="caution">
    <text evidence="1">The sequence shown here is derived from an EMBL/GenBank/DDBJ whole genome shotgun (WGS) entry which is preliminary data.</text>
</comment>
<sequence length="33" mass="3508">MSSASTNDLGGMNISDDDLLKLGVKELNKLLKS</sequence>
<proteinExistence type="predicted"/>
<evidence type="ECO:0000313" key="1">
    <source>
        <dbReference type="EMBL" id="RMZ94737.1"/>
    </source>
</evidence>
<keyword evidence="2" id="KW-1185">Reference proteome</keyword>
<gene>
    <name evidence="1" type="ORF">BpHYR1_041322</name>
</gene>
<accession>A0A3M7P7M0</accession>
<protein>
    <submittedName>
        <fullName evidence="1">Uncharacterized protein</fullName>
    </submittedName>
</protein>
<feature type="non-terminal residue" evidence="1">
    <location>
        <position position="33"/>
    </location>
</feature>
<name>A0A3M7P7M0_BRAPC</name>
<evidence type="ECO:0000313" key="2">
    <source>
        <dbReference type="Proteomes" id="UP000276133"/>
    </source>
</evidence>
<organism evidence="1 2">
    <name type="scientific">Brachionus plicatilis</name>
    <name type="common">Marine rotifer</name>
    <name type="synonym">Brachionus muelleri</name>
    <dbReference type="NCBI Taxonomy" id="10195"/>
    <lineage>
        <taxon>Eukaryota</taxon>
        <taxon>Metazoa</taxon>
        <taxon>Spiralia</taxon>
        <taxon>Gnathifera</taxon>
        <taxon>Rotifera</taxon>
        <taxon>Eurotatoria</taxon>
        <taxon>Monogononta</taxon>
        <taxon>Pseudotrocha</taxon>
        <taxon>Ploima</taxon>
        <taxon>Brachionidae</taxon>
        <taxon>Brachionus</taxon>
    </lineage>
</organism>
<dbReference type="Proteomes" id="UP000276133">
    <property type="component" value="Unassembled WGS sequence"/>
</dbReference>